<evidence type="ECO:0000256" key="8">
    <source>
        <dbReference type="ARBA" id="ARBA00023004"/>
    </source>
</evidence>
<evidence type="ECO:0000256" key="9">
    <source>
        <dbReference type="ARBA" id="ARBA00023014"/>
    </source>
</evidence>
<dbReference type="Gene3D" id="1.20.1440.230">
    <property type="entry name" value="NADH-ubiquinone oxidoreductase 51kDa subunit, iron-sulphur binding domain"/>
    <property type="match status" value="1"/>
</dbReference>
<evidence type="ECO:0000256" key="7">
    <source>
        <dbReference type="ARBA" id="ARBA00022723"/>
    </source>
</evidence>
<dbReference type="PANTHER" id="PTHR11780">
    <property type="entry name" value="NADH-UBIQUINONE OXIDOREDUCTASE FLAVOPROTEIN 1 NDUFV1"/>
    <property type="match status" value="1"/>
</dbReference>
<evidence type="ECO:0000256" key="5">
    <source>
        <dbReference type="ARBA" id="ARBA00022630"/>
    </source>
</evidence>
<comment type="cofactor">
    <cofactor evidence="2">
        <name>[4Fe-4S] cluster</name>
        <dbReference type="ChEBI" id="CHEBI:49883"/>
    </cofactor>
</comment>
<evidence type="ECO:0000313" key="11">
    <source>
        <dbReference type="EMBL" id="ETO35987.1"/>
    </source>
</evidence>
<feature type="domain" description="NADH-ubiquinone oxidoreductase 51kDa subunit iron-sulphur binding" evidence="10">
    <location>
        <begin position="428"/>
        <end position="473"/>
    </location>
</feature>
<keyword evidence="6" id="KW-0288">FMN</keyword>
<dbReference type="GO" id="GO:0046872">
    <property type="term" value="F:metal ion binding"/>
    <property type="evidence" value="ECO:0007669"/>
    <property type="project" value="UniProtKB-KW"/>
</dbReference>
<comment type="similarity">
    <text evidence="3">Belongs to the complex I 51 kDa subunit family.</text>
</comment>
<protein>
    <recommendedName>
        <fullName evidence="10">NADH-ubiquinone oxidoreductase 51kDa subunit iron-sulphur binding domain-containing protein</fullName>
    </recommendedName>
</protein>
<dbReference type="OrthoDB" id="10249483at2759"/>
<dbReference type="FunFam" id="1.20.1440.230:FF:000001">
    <property type="entry name" value="Mitochondrial NADH dehydrogenase flavoprotein 1"/>
    <property type="match status" value="1"/>
</dbReference>
<dbReference type="Gene3D" id="3.10.20.600">
    <property type="match status" value="1"/>
</dbReference>
<evidence type="ECO:0000256" key="2">
    <source>
        <dbReference type="ARBA" id="ARBA00001966"/>
    </source>
</evidence>
<dbReference type="PANTHER" id="PTHR11780:SF10">
    <property type="entry name" value="NADH DEHYDROGENASE [UBIQUINONE] FLAVOPROTEIN 1, MITOCHONDRIAL"/>
    <property type="match status" value="1"/>
</dbReference>
<keyword evidence="9" id="KW-0411">Iron-sulfur</keyword>
<evidence type="ECO:0000256" key="1">
    <source>
        <dbReference type="ARBA" id="ARBA00001917"/>
    </source>
</evidence>
<dbReference type="GO" id="GO:0010181">
    <property type="term" value="F:FMN binding"/>
    <property type="evidence" value="ECO:0007669"/>
    <property type="project" value="InterPro"/>
</dbReference>
<dbReference type="InterPro" id="IPR011538">
    <property type="entry name" value="Nuo51_FMN-bd"/>
</dbReference>
<organism evidence="11 12">
    <name type="scientific">Reticulomyxa filosa</name>
    <dbReference type="NCBI Taxonomy" id="46433"/>
    <lineage>
        <taxon>Eukaryota</taxon>
        <taxon>Sar</taxon>
        <taxon>Rhizaria</taxon>
        <taxon>Retaria</taxon>
        <taxon>Foraminifera</taxon>
        <taxon>Monothalamids</taxon>
        <taxon>Reticulomyxidae</taxon>
        <taxon>Reticulomyxa</taxon>
    </lineage>
</organism>
<dbReference type="GO" id="GO:0051539">
    <property type="term" value="F:4 iron, 4 sulfur cluster binding"/>
    <property type="evidence" value="ECO:0007669"/>
    <property type="project" value="UniProtKB-KW"/>
</dbReference>
<dbReference type="InterPro" id="IPR001949">
    <property type="entry name" value="NADH-UbQ_OxRdtase_51kDa_CS"/>
</dbReference>
<name>X6PE80_RETFI</name>
<dbReference type="InterPro" id="IPR019575">
    <property type="entry name" value="Nuop51_4Fe4S-bd"/>
</dbReference>
<dbReference type="OMA" id="QGDGKPH"/>
<dbReference type="AlphaFoldDB" id="X6PE80"/>
<dbReference type="Gene3D" id="3.40.50.11540">
    <property type="entry name" value="NADH-ubiquinone oxidoreductase 51kDa subunit"/>
    <property type="match status" value="2"/>
</dbReference>
<comment type="caution">
    <text evidence="11">The sequence shown here is derived from an EMBL/GenBank/DDBJ whole genome shotgun (WGS) entry which is preliminary data.</text>
</comment>
<proteinExistence type="inferred from homology"/>
<evidence type="ECO:0000259" key="10">
    <source>
        <dbReference type="SMART" id="SM00928"/>
    </source>
</evidence>
<dbReference type="SUPFAM" id="SSF142984">
    <property type="entry name" value="Nqo1 middle domain-like"/>
    <property type="match status" value="1"/>
</dbReference>
<keyword evidence="5" id="KW-0285">Flavoprotein</keyword>
<dbReference type="Pfam" id="PF01512">
    <property type="entry name" value="Complex1_51K"/>
    <property type="match status" value="1"/>
</dbReference>
<gene>
    <name evidence="11" type="ORF">RFI_01076</name>
</gene>
<dbReference type="GO" id="GO:0006120">
    <property type="term" value="P:mitochondrial electron transport, NADH to ubiquinone"/>
    <property type="evidence" value="ECO:0007669"/>
    <property type="project" value="TreeGrafter"/>
</dbReference>
<keyword evidence="12" id="KW-1185">Reference proteome</keyword>
<keyword evidence="4" id="KW-0004">4Fe-4S</keyword>
<dbReference type="GO" id="GO:0008137">
    <property type="term" value="F:NADH dehydrogenase (ubiquinone) activity"/>
    <property type="evidence" value="ECO:0007669"/>
    <property type="project" value="InterPro"/>
</dbReference>
<dbReference type="Pfam" id="PF22461">
    <property type="entry name" value="SLBB_2"/>
    <property type="match status" value="1"/>
</dbReference>
<dbReference type="SUPFAM" id="SSF142019">
    <property type="entry name" value="Nqo1 FMN-binding domain-like"/>
    <property type="match status" value="2"/>
</dbReference>
<dbReference type="EMBL" id="ASPP01001101">
    <property type="protein sequence ID" value="ETO35987.1"/>
    <property type="molecule type" value="Genomic_DNA"/>
</dbReference>
<dbReference type="InterPro" id="IPR037225">
    <property type="entry name" value="Nuo51_FMN-bd_sf"/>
</dbReference>
<dbReference type="InterPro" id="IPR050837">
    <property type="entry name" value="ComplexI_51kDa_subunit"/>
</dbReference>
<dbReference type="Pfam" id="PF10589">
    <property type="entry name" value="NADH_4Fe-4S"/>
    <property type="match status" value="1"/>
</dbReference>
<comment type="cofactor">
    <cofactor evidence="1">
        <name>FMN</name>
        <dbReference type="ChEBI" id="CHEBI:58210"/>
    </cofactor>
</comment>
<accession>X6PE80</accession>
<dbReference type="SMART" id="SM00928">
    <property type="entry name" value="NADH_4Fe-4S"/>
    <property type="match status" value="1"/>
</dbReference>
<dbReference type="Proteomes" id="UP000023152">
    <property type="component" value="Unassembled WGS sequence"/>
</dbReference>
<dbReference type="FunFam" id="3.10.20.600:FF:000001">
    <property type="entry name" value="NADH dehydrogenase [ubiquinone] flavoprotein 1, mitochondrial"/>
    <property type="match status" value="1"/>
</dbReference>
<dbReference type="SUPFAM" id="SSF140490">
    <property type="entry name" value="Nqo1C-terminal domain-like"/>
    <property type="match status" value="1"/>
</dbReference>
<keyword evidence="7" id="KW-0479">Metal-binding</keyword>
<evidence type="ECO:0000256" key="6">
    <source>
        <dbReference type="ARBA" id="ARBA00022643"/>
    </source>
</evidence>
<dbReference type="InterPro" id="IPR037207">
    <property type="entry name" value="Nuop51_4Fe4S-bd_sf"/>
</dbReference>
<evidence type="ECO:0000256" key="3">
    <source>
        <dbReference type="ARBA" id="ARBA00007523"/>
    </source>
</evidence>
<evidence type="ECO:0000256" key="4">
    <source>
        <dbReference type="ARBA" id="ARBA00022485"/>
    </source>
</evidence>
<dbReference type="NCBIfam" id="NF010120">
    <property type="entry name" value="PRK13596.1"/>
    <property type="match status" value="1"/>
</dbReference>
<sequence length="591" mass="65902">MYSQRNVLKHSLSRFRTVRSDSLLQSSLLPCVSTGSVFQQSKHHFAKTTFGNLKDEDRIFTNIYRDGDPFIEGALKRGDWYRTKDILGMGRDWIINEMKKSGLRGRGGAGFPSGLKWSFMPKKSDGRPHYLVVNADESEPGTCKDREILRHDPHKLVEGCLLAGFAMGANAGYIYCRGEFWYEIIQLQRAVDEAYAKGFLGKNACGSGWNFDLYVHRGVFHLEIDCIFIFCFFSKEGGVMKKEKREDKKKKKGDINNKKKTMSGAGAYICGEETGLIESLEGKQGKPRLKPPFPANVGLYGCPTTVTNVETVAVSPTICRRGADWFASFGRQNNSGTKLFGISGSVNNPCVIEEEMSIPLRELIERHCGGVIGGWDNLLAIIPGGSSVPLLPRNICDDVLMDFDALMKVKSGLGTAAVIVMNKQVDIVRAISRLSSFYRHESCGQCTPCREGARWLSEIMKRMEKGDADYGEITMLLELTRQIEGHTICALGDAAAWPVQGLIRHFRHELVARIDAGKERKRQSHGDFSGPLPSKEFMNIAAENIDVKGVYKGWETDPDSHPKVPDVAKQWLQRKAKGLKNNTWDVAPKTS</sequence>
<dbReference type="InterPro" id="IPR054765">
    <property type="entry name" value="SLBB_dom"/>
</dbReference>
<reference evidence="11 12" key="1">
    <citation type="journal article" date="2013" name="Curr. Biol.">
        <title>The Genome of the Foraminiferan Reticulomyxa filosa.</title>
        <authorList>
            <person name="Glockner G."/>
            <person name="Hulsmann N."/>
            <person name="Schleicher M."/>
            <person name="Noegel A.A."/>
            <person name="Eichinger L."/>
            <person name="Gallinger C."/>
            <person name="Pawlowski J."/>
            <person name="Sierra R."/>
            <person name="Euteneuer U."/>
            <person name="Pillet L."/>
            <person name="Moustafa A."/>
            <person name="Platzer M."/>
            <person name="Groth M."/>
            <person name="Szafranski K."/>
            <person name="Schliwa M."/>
        </authorList>
    </citation>
    <scope>NUCLEOTIDE SEQUENCE [LARGE SCALE GENOMIC DNA]</scope>
</reference>
<dbReference type="GO" id="GO:0005739">
    <property type="term" value="C:mitochondrion"/>
    <property type="evidence" value="ECO:0007669"/>
    <property type="project" value="GOC"/>
</dbReference>
<keyword evidence="8" id="KW-0408">Iron</keyword>
<evidence type="ECO:0000313" key="12">
    <source>
        <dbReference type="Proteomes" id="UP000023152"/>
    </source>
</evidence>
<dbReference type="PROSITE" id="PS00645">
    <property type="entry name" value="COMPLEX1_51K_2"/>
    <property type="match status" value="1"/>
</dbReference>